<feature type="domain" description="Protein kinase" evidence="2">
    <location>
        <begin position="23"/>
        <end position="201"/>
    </location>
</feature>
<evidence type="ECO:0000313" key="3">
    <source>
        <dbReference type="EMBL" id="MED6181084.1"/>
    </source>
</evidence>
<dbReference type="InterPro" id="IPR011009">
    <property type="entry name" value="Kinase-like_dom_sf"/>
</dbReference>
<protein>
    <recommendedName>
        <fullName evidence="2">Protein kinase domain-containing protein</fullName>
    </recommendedName>
</protein>
<reference evidence="3 4" key="1">
    <citation type="journal article" date="2023" name="Plants (Basel)">
        <title>Bridging the Gap: Combining Genomics and Transcriptomics Approaches to Understand Stylosanthes scabra, an Orphan Legume from the Brazilian Caatinga.</title>
        <authorList>
            <person name="Ferreira-Neto J.R.C."/>
            <person name="da Silva M.D."/>
            <person name="Binneck E."/>
            <person name="de Melo N.F."/>
            <person name="da Silva R.H."/>
            <person name="de Melo A.L.T.M."/>
            <person name="Pandolfi V."/>
            <person name="Bustamante F.O."/>
            <person name="Brasileiro-Vidal A.C."/>
            <person name="Benko-Iseppon A.M."/>
        </authorList>
    </citation>
    <scope>NUCLEOTIDE SEQUENCE [LARGE SCALE GENOMIC DNA]</scope>
    <source>
        <tissue evidence="3">Leaves</tissue>
    </source>
</reference>
<evidence type="ECO:0000259" key="2">
    <source>
        <dbReference type="PROSITE" id="PS50011"/>
    </source>
</evidence>
<dbReference type="Pfam" id="PF07714">
    <property type="entry name" value="PK_Tyr_Ser-Thr"/>
    <property type="match status" value="1"/>
</dbReference>
<dbReference type="Gene3D" id="1.10.510.10">
    <property type="entry name" value="Transferase(Phosphotransferase) domain 1"/>
    <property type="match status" value="1"/>
</dbReference>
<dbReference type="PANTHER" id="PTHR48006">
    <property type="entry name" value="LEUCINE-RICH REPEAT-CONTAINING PROTEIN DDB_G0281931-RELATED"/>
    <property type="match status" value="1"/>
</dbReference>
<organism evidence="3 4">
    <name type="scientific">Stylosanthes scabra</name>
    <dbReference type="NCBI Taxonomy" id="79078"/>
    <lineage>
        <taxon>Eukaryota</taxon>
        <taxon>Viridiplantae</taxon>
        <taxon>Streptophyta</taxon>
        <taxon>Embryophyta</taxon>
        <taxon>Tracheophyta</taxon>
        <taxon>Spermatophyta</taxon>
        <taxon>Magnoliopsida</taxon>
        <taxon>eudicotyledons</taxon>
        <taxon>Gunneridae</taxon>
        <taxon>Pentapetalae</taxon>
        <taxon>rosids</taxon>
        <taxon>fabids</taxon>
        <taxon>Fabales</taxon>
        <taxon>Fabaceae</taxon>
        <taxon>Papilionoideae</taxon>
        <taxon>50 kb inversion clade</taxon>
        <taxon>dalbergioids sensu lato</taxon>
        <taxon>Dalbergieae</taxon>
        <taxon>Pterocarpus clade</taxon>
        <taxon>Stylosanthes</taxon>
    </lineage>
</organism>
<name>A0ABU6W5N5_9FABA</name>
<dbReference type="InterPro" id="IPR001245">
    <property type="entry name" value="Ser-Thr/Tyr_kinase_cat_dom"/>
</dbReference>
<comment type="caution">
    <text evidence="3">The sequence shown here is derived from an EMBL/GenBank/DDBJ whole genome shotgun (WGS) entry which is preliminary data.</text>
</comment>
<proteinExistence type="predicted"/>
<dbReference type="PANTHER" id="PTHR48006:SF84">
    <property type="entry name" value="REPEAT TRANSMEMBRANE PROTEIN KINASE, PUTATIVE, EXPRESSED-RELATED"/>
    <property type="match status" value="1"/>
</dbReference>
<dbReference type="InterPro" id="IPR000719">
    <property type="entry name" value="Prot_kinase_dom"/>
</dbReference>
<evidence type="ECO:0000256" key="1">
    <source>
        <dbReference type="ARBA" id="ARBA00004479"/>
    </source>
</evidence>
<dbReference type="SUPFAM" id="SSF56112">
    <property type="entry name" value="Protein kinase-like (PK-like)"/>
    <property type="match status" value="1"/>
</dbReference>
<dbReference type="Proteomes" id="UP001341840">
    <property type="component" value="Unassembled WGS sequence"/>
</dbReference>
<dbReference type="EMBL" id="JASCZI010181288">
    <property type="protein sequence ID" value="MED6181084.1"/>
    <property type="molecule type" value="Genomic_DNA"/>
</dbReference>
<dbReference type="InterPro" id="IPR051824">
    <property type="entry name" value="LRR_Rcpt-Like_S/T_Kinase"/>
</dbReference>
<evidence type="ECO:0000313" key="4">
    <source>
        <dbReference type="Proteomes" id="UP001341840"/>
    </source>
</evidence>
<dbReference type="Gene3D" id="3.30.200.20">
    <property type="entry name" value="Phosphorylase Kinase, domain 1"/>
    <property type="match status" value="1"/>
</dbReference>
<dbReference type="PROSITE" id="PS50011">
    <property type="entry name" value="PROTEIN_KINASE_DOM"/>
    <property type="match status" value="1"/>
</dbReference>
<sequence>MGASFPAYRTFALDELKEATNNFDESSFISEGPNGQIYKGVLSDGMAVTIRGLKMRKRHSPQNYMHHIELISKLRHSHLISALGHSFECNQDDSSVSTIFLVFEFVPNKTLRSCVSAGSASEKLSWTQRILAAIGVVKGIQFLHTGIVPGLYSNNLKITDVLLDNNLNVKISSYNIPLSAETRRTVSNGPYPGLKGNVQER</sequence>
<keyword evidence="4" id="KW-1185">Reference proteome</keyword>
<comment type="subcellular location">
    <subcellularLocation>
        <location evidence="1">Membrane</location>
        <topology evidence="1">Single-pass type I membrane protein</topology>
    </subcellularLocation>
</comment>
<gene>
    <name evidence="3" type="ORF">PIB30_016224</name>
</gene>
<accession>A0ABU6W5N5</accession>